<dbReference type="AlphaFoldDB" id="A0A9W6ZQG9"/>
<protein>
    <recommendedName>
        <fullName evidence="3">Asparaginase</fullName>
    </recommendedName>
</protein>
<dbReference type="PIRSF" id="PIRSF500176">
    <property type="entry name" value="L_ASNase"/>
    <property type="match status" value="1"/>
</dbReference>
<evidence type="ECO:0000313" key="2">
    <source>
        <dbReference type="Proteomes" id="UP001165082"/>
    </source>
</evidence>
<organism evidence="1 2">
    <name type="scientific">Triparma retinervis</name>
    <dbReference type="NCBI Taxonomy" id="2557542"/>
    <lineage>
        <taxon>Eukaryota</taxon>
        <taxon>Sar</taxon>
        <taxon>Stramenopiles</taxon>
        <taxon>Ochrophyta</taxon>
        <taxon>Bolidophyceae</taxon>
        <taxon>Parmales</taxon>
        <taxon>Triparmaceae</taxon>
        <taxon>Triparma</taxon>
    </lineage>
</organism>
<name>A0A9W6ZQG9_9STRA</name>
<evidence type="ECO:0008006" key="3">
    <source>
        <dbReference type="Google" id="ProtNLM"/>
    </source>
</evidence>
<feature type="non-terminal residue" evidence="1">
    <location>
        <position position="124"/>
    </location>
</feature>
<dbReference type="Gene3D" id="3.40.50.1170">
    <property type="entry name" value="L-asparaginase, N-terminal domain"/>
    <property type="match status" value="1"/>
</dbReference>
<comment type="caution">
    <text evidence="1">The sequence shown here is derived from an EMBL/GenBank/DDBJ whole genome shotgun (WGS) entry which is preliminary data.</text>
</comment>
<dbReference type="InterPro" id="IPR037152">
    <property type="entry name" value="L-asparaginase_N_sf"/>
</dbReference>
<reference evidence="1" key="1">
    <citation type="submission" date="2022-07" db="EMBL/GenBank/DDBJ databases">
        <title>Genome analysis of Parmales, a sister group of diatoms, reveals the evolutionary specialization of diatoms from phago-mixotrophs to photoautotrophs.</title>
        <authorList>
            <person name="Ban H."/>
            <person name="Sato S."/>
            <person name="Yoshikawa S."/>
            <person name="Kazumasa Y."/>
            <person name="Nakamura Y."/>
            <person name="Ichinomiya M."/>
            <person name="Saitoh K."/>
            <person name="Sato N."/>
            <person name="Blanc-Mathieu R."/>
            <person name="Endo H."/>
            <person name="Kuwata A."/>
            <person name="Ogata H."/>
        </authorList>
    </citation>
    <scope>NUCLEOTIDE SEQUENCE</scope>
</reference>
<dbReference type="EMBL" id="BRXZ01000846">
    <property type="protein sequence ID" value="GMH55507.1"/>
    <property type="molecule type" value="Genomic_DNA"/>
</dbReference>
<dbReference type="SUPFAM" id="SSF53774">
    <property type="entry name" value="Glutaminase/Asparaginase"/>
    <property type="match status" value="1"/>
</dbReference>
<dbReference type="InterPro" id="IPR006034">
    <property type="entry name" value="Asparaginase/glutaminase-like"/>
</dbReference>
<dbReference type="PIRSF" id="PIRSF001220">
    <property type="entry name" value="L-ASNase_gatD"/>
    <property type="match status" value="1"/>
</dbReference>
<keyword evidence="2" id="KW-1185">Reference proteome</keyword>
<dbReference type="OrthoDB" id="427002at2759"/>
<sequence>MSLPPSPGPLSAFSSHQSIASLASHASASNSITLVTPALNDDGFIDATLSAPPPIESTLETSRDQDDRGKVLILYTGGTMGMKKQEDGGLAPERGYLTQKIMEMEEIRNDSMPLCYIKEYKDLI</sequence>
<evidence type="ECO:0000313" key="1">
    <source>
        <dbReference type="EMBL" id="GMH55507.1"/>
    </source>
</evidence>
<accession>A0A9W6ZQG9</accession>
<gene>
    <name evidence="1" type="ORF">TrRE_jg10229</name>
</gene>
<proteinExistence type="predicted"/>
<dbReference type="Proteomes" id="UP001165082">
    <property type="component" value="Unassembled WGS sequence"/>
</dbReference>
<dbReference type="InterPro" id="IPR036152">
    <property type="entry name" value="Asp/glu_Ase-like_sf"/>
</dbReference>